<feature type="domain" description="C2H2-type" evidence="1">
    <location>
        <begin position="11"/>
        <end position="33"/>
    </location>
</feature>
<dbReference type="PROSITE" id="PS00028">
    <property type="entry name" value="ZINC_FINGER_C2H2_1"/>
    <property type="match status" value="1"/>
</dbReference>
<evidence type="ECO:0000313" key="2">
    <source>
        <dbReference type="EMBL" id="GAA48076.1"/>
    </source>
</evidence>
<dbReference type="EMBL" id="DF142868">
    <property type="protein sequence ID" value="GAA48076.1"/>
    <property type="molecule type" value="Genomic_DNA"/>
</dbReference>
<dbReference type="InterPro" id="IPR013087">
    <property type="entry name" value="Znf_C2H2_type"/>
</dbReference>
<reference key="2">
    <citation type="submission" date="2011-10" db="EMBL/GenBank/DDBJ databases">
        <title>The genome and transcriptome sequence of Clonorchis sinensis provide insights into the carcinogenic liver fluke.</title>
        <authorList>
            <person name="Wang X."/>
            <person name="Huang Y."/>
            <person name="Chen W."/>
            <person name="Liu H."/>
            <person name="Guo L."/>
            <person name="Chen Y."/>
            <person name="Luo F."/>
            <person name="Zhou W."/>
            <person name="Sun J."/>
            <person name="Mao Q."/>
            <person name="Liang P."/>
            <person name="Zhou C."/>
            <person name="Tian Y."/>
            <person name="Men J."/>
            <person name="Lv X."/>
            <person name="Huang L."/>
            <person name="Zhou J."/>
            <person name="Hu Y."/>
            <person name="Li R."/>
            <person name="Zhang F."/>
            <person name="Lei H."/>
            <person name="Li X."/>
            <person name="Hu X."/>
            <person name="Liang C."/>
            <person name="Xu J."/>
            <person name="Wu Z."/>
            <person name="Yu X."/>
        </authorList>
    </citation>
    <scope>NUCLEOTIDE SEQUENCE</scope>
    <source>
        <strain>Henan</strain>
    </source>
</reference>
<evidence type="ECO:0000313" key="3">
    <source>
        <dbReference type="Proteomes" id="UP000008909"/>
    </source>
</evidence>
<reference evidence="2" key="1">
    <citation type="journal article" date="2011" name="Genome Biol.">
        <title>The draft genome of the carcinogenic human liver fluke Clonorchis sinensis.</title>
        <authorList>
            <person name="Wang X."/>
            <person name="Chen W."/>
            <person name="Huang Y."/>
            <person name="Sun J."/>
            <person name="Men J."/>
            <person name="Liu H."/>
            <person name="Luo F."/>
            <person name="Guo L."/>
            <person name="Lv X."/>
            <person name="Deng C."/>
            <person name="Zhou C."/>
            <person name="Fan Y."/>
            <person name="Li X."/>
            <person name="Huang L."/>
            <person name="Hu Y."/>
            <person name="Liang C."/>
            <person name="Hu X."/>
            <person name="Xu J."/>
            <person name="Yu X."/>
        </authorList>
    </citation>
    <scope>NUCLEOTIDE SEQUENCE [LARGE SCALE GENOMIC DNA]</scope>
    <source>
        <strain evidence="2">Henan</strain>
    </source>
</reference>
<protein>
    <recommendedName>
        <fullName evidence="1">C2H2-type domain-containing protein</fullName>
    </recommendedName>
</protein>
<organism evidence="2 3">
    <name type="scientific">Clonorchis sinensis</name>
    <name type="common">Chinese liver fluke</name>
    <dbReference type="NCBI Taxonomy" id="79923"/>
    <lineage>
        <taxon>Eukaryota</taxon>
        <taxon>Metazoa</taxon>
        <taxon>Spiralia</taxon>
        <taxon>Lophotrochozoa</taxon>
        <taxon>Platyhelminthes</taxon>
        <taxon>Trematoda</taxon>
        <taxon>Digenea</taxon>
        <taxon>Opisthorchiida</taxon>
        <taxon>Opisthorchiata</taxon>
        <taxon>Opisthorchiidae</taxon>
        <taxon>Clonorchis</taxon>
    </lineage>
</organism>
<name>G7Y549_CLOSI</name>
<evidence type="ECO:0000259" key="1">
    <source>
        <dbReference type="PROSITE" id="PS00028"/>
    </source>
</evidence>
<sequence>MLRERVYKIKCNDCIKVYMGQTARELHTRIGEHKRKINRPPINADEYRALLKDSAIAERALDTGHIIDLENVEVLRRGLRIFPVRVVATRLHQANSVKSKHQTVTYDTNRASRLCRVPGWNHPIRMKIKDELRPIHPARQ</sequence>
<gene>
    <name evidence="2" type="ORF">CLF_101149</name>
</gene>
<dbReference type="Proteomes" id="UP000008909">
    <property type="component" value="Unassembled WGS sequence"/>
</dbReference>
<proteinExistence type="predicted"/>
<dbReference type="AlphaFoldDB" id="G7Y549"/>
<accession>G7Y549</accession>
<keyword evidence="3" id="KW-1185">Reference proteome</keyword>